<comment type="caution">
    <text evidence="1">The sequence shown here is derived from an EMBL/GenBank/DDBJ whole genome shotgun (WGS) entry which is preliminary data.</text>
</comment>
<evidence type="ECO:0000313" key="1">
    <source>
        <dbReference type="EMBL" id="KAK0167649.1"/>
    </source>
</evidence>
<dbReference type="AlphaFoldDB" id="A0AA39KN77"/>
<dbReference type="EMBL" id="JAQQBR010001832">
    <property type="protein sequence ID" value="KAK0167649.1"/>
    <property type="molecule type" value="Genomic_DNA"/>
</dbReference>
<reference evidence="1" key="1">
    <citation type="journal article" date="2023" name="bioRxiv">
        <title>Scaffold-level genome assemblies of two parasitoid biocontrol wasps reveal the parthenogenesis mechanism and an associated novel virus.</title>
        <authorList>
            <person name="Inwood S."/>
            <person name="Skelly J."/>
            <person name="Guhlin J."/>
            <person name="Harrop T."/>
            <person name="Goldson S."/>
            <person name="Dearden P."/>
        </authorList>
    </citation>
    <scope>NUCLEOTIDE SEQUENCE</scope>
    <source>
        <strain evidence="1">Lincoln</strain>
        <tissue evidence="1">Whole body</tissue>
    </source>
</reference>
<name>A0AA39KN77_MICHY</name>
<evidence type="ECO:0000313" key="2">
    <source>
        <dbReference type="Proteomes" id="UP001168972"/>
    </source>
</evidence>
<protein>
    <submittedName>
        <fullName evidence="1">Uncharacterized protein</fullName>
    </submittedName>
</protein>
<dbReference type="Proteomes" id="UP001168972">
    <property type="component" value="Unassembled WGS sequence"/>
</dbReference>
<proteinExistence type="predicted"/>
<accession>A0AA39KN77</accession>
<reference evidence="1" key="2">
    <citation type="submission" date="2023-03" db="EMBL/GenBank/DDBJ databases">
        <authorList>
            <person name="Inwood S.N."/>
            <person name="Skelly J.G."/>
            <person name="Guhlin J."/>
            <person name="Harrop T.W.R."/>
            <person name="Goldson S.G."/>
            <person name="Dearden P.K."/>
        </authorList>
    </citation>
    <scope>NUCLEOTIDE SEQUENCE</scope>
    <source>
        <strain evidence="1">Lincoln</strain>
        <tissue evidence="1">Whole body</tissue>
    </source>
</reference>
<organism evidence="1 2">
    <name type="scientific">Microctonus hyperodae</name>
    <name type="common">Parasitoid wasp</name>
    <dbReference type="NCBI Taxonomy" id="165561"/>
    <lineage>
        <taxon>Eukaryota</taxon>
        <taxon>Metazoa</taxon>
        <taxon>Ecdysozoa</taxon>
        <taxon>Arthropoda</taxon>
        <taxon>Hexapoda</taxon>
        <taxon>Insecta</taxon>
        <taxon>Pterygota</taxon>
        <taxon>Neoptera</taxon>
        <taxon>Endopterygota</taxon>
        <taxon>Hymenoptera</taxon>
        <taxon>Apocrita</taxon>
        <taxon>Ichneumonoidea</taxon>
        <taxon>Braconidae</taxon>
        <taxon>Euphorinae</taxon>
        <taxon>Microctonus</taxon>
    </lineage>
</organism>
<sequence>MPIKIRPHNINIKRWLKKIGRSTKKDSYRISIYPLFRKLFMIKVALPEKLLIFGETSKIISHTVSFAFKRLEKFLLQICTALRLHIKWDTCYKKSVSVPNGLL</sequence>
<gene>
    <name evidence="1" type="ORF">PV327_005020</name>
</gene>
<keyword evidence="2" id="KW-1185">Reference proteome</keyword>